<accession>A0A3N1D1J4</accession>
<dbReference type="InterPro" id="IPR021005">
    <property type="entry name" value="Znf_CGNR"/>
</dbReference>
<evidence type="ECO:0000259" key="1">
    <source>
        <dbReference type="Pfam" id="PF11706"/>
    </source>
</evidence>
<feature type="domain" description="Zinc finger CGNR" evidence="1">
    <location>
        <begin position="127"/>
        <end position="169"/>
    </location>
</feature>
<keyword evidence="3" id="KW-1185">Reference proteome</keyword>
<dbReference type="PANTHER" id="PTHR35525:SF3">
    <property type="entry name" value="BLL6575 PROTEIN"/>
    <property type="match status" value="1"/>
</dbReference>
<dbReference type="RefSeq" id="WP_123666683.1">
    <property type="nucleotide sequence ID" value="NZ_RJKE01000001.1"/>
</dbReference>
<dbReference type="InterPro" id="IPR010852">
    <property type="entry name" value="ABATE"/>
</dbReference>
<name>A0A3N1D1J4_9ACTN</name>
<dbReference type="Gene3D" id="1.10.3300.10">
    <property type="entry name" value="Jann2411-like domain"/>
    <property type="match status" value="1"/>
</dbReference>
<sequence length="173" mass="18731">MQFNTYTAAGAHIAADLVNQPSPHAAWLTDLLSGHDVHQATADDAMVEDLRQWTLRLRPVFETTSAQQATLVDALLIAADCHPRLVSHDGLAHHLHYAPLHAPLPARVKALTAAGLAHLIADGAGGRLGRCGRSGCPLVFLDTSRNGRRHFCSVRCANAVNVSRYRTRHRQSG</sequence>
<dbReference type="Pfam" id="PF11706">
    <property type="entry name" value="zf-CGNR"/>
    <property type="match status" value="1"/>
</dbReference>
<dbReference type="EMBL" id="RJKE01000001">
    <property type="protein sequence ID" value="ROO87394.1"/>
    <property type="molecule type" value="Genomic_DNA"/>
</dbReference>
<dbReference type="InterPro" id="IPR023286">
    <property type="entry name" value="ABATE_dom_sf"/>
</dbReference>
<evidence type="ECO:0000313" key="2">
    <source>
        <dbReference type="EMBL" id="ROO87394.1"/>
    </source>
</evidence>
<dbReference type="SUPFAM" id="SSF160904">
    <property type="entry name" value="Jann2411-like"/>
    <property type="match status" value="1"/>
</dbReference>
<reference evidence="2 3" key="1">
    <citation type="submission" date="2018-11" db="EMBL/GenBank/DDBJ databases">
        <title>Sequencing the genomes of 1000 actinobacteria strains.</title>
        <authorList>
            <person name="Klenk H.-P."/>
        </authorList>
    </citation>
    <scope>NUCLEOTIDE SEQUENCE [LARGE SCALE GENOMIC DNA]</scope>
    <source>
        <strain evidence="2 3">DSM 44254</strain>
    </source>
</reference>
<gene>
    <name evidence="2" type="ORF">EDD29_5000</name>
</gene>
<comment type="caution">
    <text evidence="2">The sequence shown here is derived from an EMBL/GenBank/DDBJ whole genome shotgun (WGS) entry which is preliminary data.</text>
</comment>
<dbReference type="Proteomes" id="UP000272400">
    <property type="component" value="Unassembled WGS sequence"/>
</dbReference>
<dbReference type="PANTHER" id="PTHR35525">
    <property type="entry name" value="BLL6575 PROTEIN"/>
    <property type="match status" value="1"/>
</dbReference>
<proteinExistence type="predicted"/>
<protein>
    <submittedName>
        <fullName evidence="2">Putative RNA-binding Zn ribbon-like protein</fullName>
    </submittedName>
</protein>
<dbReference type="AlphaFoldDB" id="A0A3N1D1J4"/>
<organism evidence="2 3">
    <name type="scientific">Actinocorallia herbida</name>
    <dbReference type="NCBI Taxonomy" id="58109"/>
    <lineage>
        <taxon>Bacteria</taxon>
        <taxon>Bacillati</taxon>
        <taxon>Actinomycetota</taxon>
        <taxon>Actinomycetes</taxon>
        <taxon>Streptosporangiales</taxon>
        <taxon>Thermomonosporaceae</taxon>
        <taxon>Actinocorallia</taxon>
    </lineage>
</organism>
<dbReference type="OrthoDB" id="3531194at2"/>
<evidence type="ECO:0000313" key="3">
    <source>
        <dbReference type="Proteomes" id="UP000272400"/>
    </source>
</evidence>